<comment type="caution">
    <text evidence="1">The sequence shown here is derived from an EMBL/GenBank/DDBJ whole genome shotgun (WGS) entry which is preliminary data.</text>
</comment>
<keyword evidence="2" id="KW-1185">Reference proteome</keyword>
<dbReference type="EMBL" id="LGUB01000438">
    <property type="protein sequence ID" value="KRH93204.1"/>
    <property type="molecule type" value="Genomic_DNA"/>
</dbReference>
<accession>A0A0R0M1E3</accession>
<evidence type="ECO:0000313" key="2">
    <source>
        <dbReference type="Proteomes" id="UP000051530"/>
    </source>
</evidence>
<dbReference type="Proteomes" id="UP000051530">
    <property type="component" value="Unassembled WGS sequence"/>
</dbReference>
<gene>
    <name evidence="1" type="ORF">M153_13040001955</name>
</gene>
<evidence type="ECO:0000313" key="1">
    <source>
        <dbReference type="EMBL" id="KRH93204.1"/>
    </source>
</evidence>
<proteinExistence type="predicted"/>
<dbReference type="AlphaFoldDB" id="A0A0R0M1E3"/>
<reference evidence="1 2" key="1">
    <citation type="submission" date="2015-07" db="EMBL/GenBank/DDBJ databases">
        <title>The genome of Pseudoloma neurophilia, a relevant intracellular parasite of the zebrafish.</title>
        <authorList>
            <person name="Ndikumana S."/>
            <person name="Pelin A."/>
            <person name="Sanders J."/>
            <person name="Corradi N."/>
        </authorList>
    </citation>
    <scope>NUCLEOTIDE SEQUENCE [LARGE SCALE GENOMIC DNA]</scope>
    <source>
        <strain evidence="1 2">MK1</strain>
    </source>
</reference>
<protein>
    <submittedName>
        <fullName evidence="1">Uncharacterized protein</fullName>
    </submittedName>
</protein>
<sequence length="255" mass="29906">MSDQPYNPGYCLVNEKDDHKFRNIQSRSQNKRLKSTDTSGKGQENIRYLDTPLNHNLVTYIKNIVPNEHFNDIHKTIEEIAENEVGDSLFNNLVESLQSYFADEEESKKIAGQILFYKSRPCKMGHNCENIQNCVFTHDINREVIVNHVPQALSDKLEEYCIKYGQITHIKALHSHKFLIIFEEDTSALEFIRDRNPVLNDNSIKKFFNKKRVNLNNILNEHELLIQNIFDHGNKKTALKLRENLKKLKEMIHEQ</sequence>
<dbReference type="VEuPathDB" id="MicrosporidiaDB:M153_13040001955"/>
<name>A0A0R0M1E3_9MICR</name>
<organism evidence="1 2">
    <name type="scientific">Pseudoloma neurophilia</name>
    <dbReference type="NCBI Taxonomy" id="146866"/>
    <lineage>
        <taxon>Eukaryota</taxon>
        <taxon>Fungi</taxon>
        <taxon>Fungi incertae sedis</taxon>
        <taxon>Microsporidia</taxon>
        <taxon>Pseudoloma</taxon>
    </lineage>
</organism>
<dbReference type="OrthoDB" id="2186004at2759"/>